<name>A0A244CMF0_PSEDV</name>
<proteinExistence type="predicted"/>
<evidence type="ECO:0000313" key="2">
    <source>
        <dbReference type="Proteomes" id="UP000194841"/>
    </source>
</evidence>
<reference evidence="1 2" key="1">
    <citation type="submission" date="2017-02" db="EMBL/GenBank/DDBJ databases">
        <title>Pseudoalteromonas ulvae TC14 Genome.</title>
        <authorList>
            <person name="Molmeret M."/>
        </authorList>
    </citation>
    <scope>NUCLEOTIDE SEQUENCE [LARGE SCALE GENOMIC DNA]</scope>
    <source>
        <strain evidence="1">TC14</strain>
    </source>
</reference>
<keyword evidence="2" id="KW-1185">Reference proteome</keyword>
<sequence length="129" mass="14757">MKFLPGFILILVAITFGYNEYSASAKYEQYNSFLNQLSTSKVTSFEAANAAKIKLQINCETTKLQLEKNGSSLDECQTYISSFHDECKDKVFRLAPLEFSGTEEFEKYAKRYQRCVLPLDIASMETNFL</sequence>
<dbReference type="AlphaFoldDB" id="A0A244CMF0"/>
<evidence type="ECO:0000313" key="1">
    <source>
        <dbReference type="EMBL" id="OUL56807.1"/>
    </source>
</evidence>
<gene>
    <name evidence="1" type="ORF">B1199_15660</name>
</gene>
<comment type="caution">
    <text evidence="1">The sequence shown here is derived from an EMBL/GenBank/DDBJ whole genome shotgun (WGS) entry which is preliminary data.</text>
</comment>
<accession>A0A244CMF0</accession>
<protein>
    <submittedName>
        <fullName evidence="1">Uncharacterized protein</fullName>
    </submittedName>
</protein>
<dbReference type="RefSeq" id="WP_086745061.1">
    <property type="nucleotide sequence ID" value="NZ_MWPV01000005.1"/>
</dbReference>
<dbReference type="OrthoDB" id="6314893at2"/>
<organism evidence="1 2">
    <name type="scientific">Pseudoalteromonas ulvae</name>
    <dbReference type="NCBI Taxonomy" id="107327"/>
    <lineage>
        <taxon>Bacteria</taxon>
        <taxon>Pseudomonadati</taxon>
        <taxon>Pseudomonadota</taxon>
        <taxon>Gammaproteobacteria</taxon>
        <taxon>Alteromonadales</taxon>
        <taxon>Pseudoalteromonadaceae</taxon>
        <taxon>Pseudoalteromonas</taxon>
    </lineage>
</organism>
<dbReference type="Proteomes" id="UP000194841">
    <property type="component" value="Unassembled WGS sequence"/>
</dbReference>
<dbReference type="EMBL" id="MWPV01000005">
    <property type="protein sequence ID" value="OUL56807.1"/>
    <property type="molecule type" value="Genomic_DNA"/>
</dbReference>